<comment type="catalytic activity">
    <reaction evidence="9">
        <text>4-CDP-2-C-methyl-D-erythritol + ATP = 4-CDP-2-C-methyl-D-erythritol 2-phosphate + ADP + H(+)</text>
        <dbReference type="Rhea" id="RHEA:18437"/>
        <dbReference type="ChEBI" id="CHEBI:15378"/>
        <dbReference type="ChEBI" id="CHEBI:30616"/>
        <dbReference type="ChEBI" id="CHEBI:57823"/>
        <dbReference type="ChEBI" id="CHEBI:57919"/>
        <dbReference type="ChEBI" id="CHEBI:456216"/>
        <dbReference type="EC" id="2.7.1.148"/>
    </reaction>
</comment>
<dbReference type="InterPro" id="IPR014721">
    <property type="entry name" value="Ribsml_uS5_D2-typ_fold_subgr"/>
</dbReference>
<dbReference type="FunCoup" id="A0A330L9K1">
    <property type="interactions" value="288"/>
</dbReference>
<dbReference type="Proteomes" id="UP000248168">
    <property type="component" value="Unassembled WGS sequence"/>
</dbReference>
<keyword evidence="13" id="KW-1185">Reference proteome</keyword>
<feature type="active site" evidence="9">
    <location>
        <position position="150"/>
    </location>
</feature>
<evidence type="ECO:0000256" key="2">
    <source>
        <dbReference type="ARBA" id="ARBA00012052"/>
    </source>
</evidence>
<feature type="domain" description="GHMP kinase C-terminal" evidence="11">
    <location>
        <begin position="229"/>
        <end position="281"/>
    </location>
</feature>
<dbReference type="InterPro" id="IPR013750">
    <property type="entry name" value="GHMP_kinase_C_dom"/>
</dbReference>
<dbReference type="GO" id="GO:0019288">
    <property type="term" value="P:isopentenyl diphosphate biosynthetic process, methylerythritol 4-phosphate pathway"/>
    <property type="evidence" value="ECO:0007669"/>
    <property type="project" value="UniProtKB-UniRule"/>
</dbReference>
<keyword evidence="7 9" id="KW-0067">ATP-binding</keyword>
<dbReference type="PIRSF" id="PIRSF010376">
    <property type="entry name" value="IspE"/>
    <property type="match status" value="1"/>
</dbReference>
<comment type="function">
    <text evidence="9">Catalyzes the phosphorylation of the position 2 hydroxy group of 4-diphosphocytidyl-2C-methyl-D-erythritol.</text>
</comment>
<proteinExistence type="inferred from homology"/>
<feature type="domain" description="GHMP kinase N-terminal" evidence="10">
    <location>
        <begin position="80"/>
        <end position="156"/>
    </location>
</feature>
<dbReference type="UniPathway" id="UPA00056">
    <property type="reaction ID" value="UER00094"/>
</dbReference>
<dbReference type="Pfam" id="PF08544">
    <property type="entry name" value="GHMP_kinases_C"/>
    <property type="match status" value="1"/>
</dbReference>
<dbReference type="NCBIfam" id="NF011202">
    <property type="entry name" value="PRK14608.1"/>
    <property type="match status" value="1"/>
</dbReference>
<comment type="pathway">
    <text evidence="9">Isoprenoid biosynthesis; isopentenyl diphosphate biosynthesis via DXP pathway; isopentenyl diphosphate from 1-deoxy-D-xylulose 5-phosphate: step 3/6.</text>
</comment>
<dbReference type="SUPFAM" id="SSF55060">
    <property type="entry name" value="GHMP Kinase, C-terminal domain"/>
    <property type="match status" value="1"/>
</dbReference>
<accession>A0A330L9K1</accession>
<evidence type="ECO:0000259" key="10">
    <source>
        <dbReference type="Pfam" id="PF00288"/>
    </source>
</evidence>
<dbReference type="InParanoid" id="A0A330L9K1"/>
<feature type="active site" evidence="9">
    <location>
        <position position="23"/>
    </location>
</feature>
<evidence type="ECO:0000256" key="9">
    <source>
        <dbReference type="HAMAP-Rule" id="MF_00061"/>
    </source>
</evidence>
<dbReference type="PANTHER" id="PTHR43527">
    <property type="entry name" value="4-DIPHOSPHOCYTIDYL-2-C-METHYL-D-ERYTHRITOL KINASE, CHLOROPLASTIC"/>
    <property type="match status" value="1"/>
</dbReference>
<evidence type="ECO:0000313" key="12">
    <source>
        <dbReference type="EMBL" id="SPP63596.1"/>
    </source>
</evidence>
<sequence>MTRPHEDSPDPSRSAVTVFAPAKVNLILRVLDRRPEGFHNLWSLMQTVGLEDAVTIRSAPQHTEIRLQCDSNALSVDQTNLVYRAAAAVLAQAQRKIGLDIRLAKRIPMGAGLGGGSSDAAATILGINQLLKLGWSAAQMAEVGQELGSDVPFFFHAPTAVVAGRGERVKAIHVADSRWVVLVNPGFPVETKWAYQQLSTTRQGVVPLSERCTQLEAQPLTTWDAVISLASNDFEGPVFAAHPILQQIKRGLLSGGAQLALLSGSGATVFGIFQEEAEARQSAATFHGRSEMKAFVVQTNSGKLRIE</sequence>
<evidence type="ECO:0000313" key="13">
    <source>
        <dbReference type="Proteomes" id="UP000248168"/>
    </source>
</evidence>
<organism evidence="12 13">
    <name type="scientific">Nitrospira lenta</name>
    <dbReference type="NCBI Taxonomy" id="1436998"/>
    <lineage>
        <taxon>Bacteria</taxon>
        <taxon>Pseudomonadati</taxon>
        <taxon>Nitrospirota</taxon>
        <taxon>Nitrospiria</taxon>
        <taxon>Nitrospirales</taxon>
        <taxon>Nitrospiraceae</taxon>
        <taxon>Nitrospira</taxon>
    </lineage>
</organism>
<dbReference type="GO" id="GO:0016114">
    <property type="term" value="P:terpenoid biosynthetic process"/>
    <property type="evidence" value="ECO:0007669"/>
    <property type="project" value="UniProtKB-UniRule"/>
</dbReference>
<evidence type="ECO:0000256" key="8">
    <source>
        <dbReference type="ARBA" id="ARBA00032554"/>
    </source>
</evidence>
<dbReference type="InterPro" id="IPR020568">
    <property type="entry name" value="Ribosomal_Su5_D2-typ_SF"/>
</dbReference>
<evidence type="ECO:0000256" key="6">
    <source>
        <dbReference type="ARBA" id="ARBA00022777"/>
    </source>
</evidence>
<evidence type="ECO:0000256" key="3">
    <source>
        <dbReference type="ARBA" id="ARBA00017473"/>
    </source>
</evidence>
<reference evidence="13" key="1">
    <citation type="submission" date="2018-04" db="EMBL/GenBank/DDBJ databases">
        <authorList>
            <person name="Lucker S."/>
            <person name="Sakoula D."/>
        </authorList>
    </citation>
    <scope>NUCLEOTIDE SEQUENCE [LARGE SCALE GENOMIC DNA]</scope>
</reference>
<dbReference type="Pfam" id="PF00288">
    <property type="entry name" value="GHMP_kinases_N"/>
    <property type="match status" value="1"/>
</dbReference>
<keyword evidence="9" id="KW-0414">Isoprene biosynthesis</keyword>
<keyword evidence="6 9" id="KW-0418">Kinase</keyword>
<keyword evidence="5 9" id="KW-0547">Nucleotide-binding</keyword>
<evidence type="ECO:0000256" key="4">
    <source>
        <dbReference type="ARBA" id="ARBA00022679"/>
    </source>
</evidence>
<evidence type="ECO:0000256" key="1">
    <source>
        <dbReference type="ARBA" id="ARBA00009684"/>
    </source>
</evidence>
<dbReference type="NCBIfam" id="TIGR00154">
    <property type="entry name" value="ispE"/>
    <property type="match status" value="1"/>
</dbReference>
<evidence type="ECO:0000256" key="5">
    <source>
        <dbReference type="ARBA" id="ARBA00022741"/>
    </source>
</evidence>
<dbReference type="EC" id="2.7.1.148" evidence="2 9"/>
<keyword evidence="4 9" id="KW-0808">Transferase</keyword>
<dbReference type="OrthoDB" id="9809438at2"/>
<dbReference type="GO" id="GO:0050515">
    <property type="term" value="F:4-(cytidine 5'-diphospho)-2-C-methyl-D-erythritol kinase activity"/>
    <property type="evidence" value="ECO:0007669"/>
    <property type="project" value="UniProtKB-UniRule"/>
</dbReference>
<dbReference type="AlphaFoldDB" id="A0A330L9K1"/>
<dbReference type="Gene3D" id="3.30.230.10">
    <property type="match status" value="1"/>
</dbReference>
<dbReference type="InterPro" id="IPR004424">
    <property type="entry name" value="IspE"/>
</dbReference>
<comment type="similarity">
    <text evidence="1 9">Belongs to the GHMP kinase family. IspE subfamily.</text>
</comment>
<evidence type="ECO:0000256" key="7">
    <source>
        <dbReference type="ARBA" id="ARBA00022840"/>
    </source>
</evidence>
<dbReference type="GO" id="GO:0005524">
    <property type="term" value="F:ATP binding"/>
    <property type="evidence" value="ECO:0007669"/>
    <property type="project" value="UniProtKB-UniRule"/>
</dbReference>
<dbReference type="SUPFAM" id="SSF54211">
    <property type="entry name" value="Ribosomal protein S5 domain 2-like"/>
    <property type="match status" value="1"/>
</dbReference>
<name>A0A330L9K1_9BACT</name>
<dbReference type="InterPro" id="IPR036554">
    <property type="entry name" value="GHMP_kinase_C_sf"/>
</dbReference>
<dbReference type="HAMAP" id="MF_00061">
    <property type="entry name" value="IspE"/>
    <property type="match status" value="1"/>
</dbReference>
<evidence type="ECO:0000259" key="11">
    <source>
        <dbReference type="Pfam" id="PF08544"/>
    </source>
</evidence>
<dbReference type="Gene3D" id="3.30.70.890">
    <property type="entry name" value="GHMP kinase, C-terminal domain"/>
    <property type="match status" value="1"/>
</dbReference>
<protein>
    <recommendedName>
        <fullName evidence="3 9">4-diphosphocytidyl-2-C-methyl-D-erythritol kinase</fullName>
        <shortName evidence="9">CMK</shortName>
        <ecNumber evidence="2 9">2.7.1.148</ecNumber>
    </recommendedName>
    <alternativeName>
        <fullName evidence="8 9">4-(cytidine-5'-diphospho)-2-C-methyl-D-erythritol kinase</fullName>
    </alternativeName>
</protein>
<dbReference type="EMBL" id="OUNR01000001">
    <property type="protein sequence ID" value="SPP63596.1"/>
    <property type="molecule type" value="Genomic_DNA"/>
</dbReference>
<gene>
    <name evidence="9 12" type="primary">ispE</name>
    <name evidence="12" type="ORF">NITLEN_10682</name>
</gene>
<dbReference type="RefSeq" id="WP_121988104.1">
    <property type="nucleotide sequence ID" value="NZ_OUNR01000001.1"/>
</dbReference>
<dbReference type="InterPro" id="IPR006204">
    <property type="entry name" value="GHMP_kinase_N_dom"/>
</dbReference>
<feature type="binding site" evidence="9">
    <location>
        <begin position="108"/>
        <end position="118"/>
    </location>
    <ligand>
        <name>ATP</name>
        <dbReference type="ChEBI" id="CHEBI:30616"/>
    </ligand>
</feature>
<dbReference type="PANTHER" id="PTHR43527:SF2">
    <property type="entry name" value="4-DIPHOSPHOCYTIDYL-2-C-METHYL-D-ERYTHRITOL KINASE, CHLOROPLASTIC"/>
    <property type="match status" value="1"/>
</dbReference>